<protein>
    <submittedName>
        <fullName evidence="2">Hexuronic acid methyltransferase AglP</fullName>
        <ecNumber evidence="2">2.1.1.-</ecNumber>
    </submittedName>
</protein>
<dbReference type="SUPFAM" id="SSF53335">
    <property type="entry name" value="S-adenosyl-L-methionine-dependent methyltransferases"/>
    <property type="match status" value="1"/>
</dbReference>
<dbReference type="Pfam" id="PF05050">
    <property type="entry name" value="Methyltransf_21"/>
    <property type="match status" value="1"/>
</dbReference>
<dbReference type="InterPro" id="IPR006342">
    <property type="entry name" value="FkbM_mtfrase"/>
</dbReference>
<dbReference type="RefSeq" id="WP_066382506.1">
    <property type="nucleotide sequence ID" value="NZ_LTAZ01000005.1"/>
</dbReference>
<gene>
    <name evidence="2" type="primary">aglP_3</name>
    <name evidence="2" type="ORF">HAPAU_22600</name>
</gene>
<sequence length="338" mass="37433">MILLDRIRRAINDPSLVSAFVKWKISEMTLLARQGRVGALASYAVAGVTGRRPYDYYLRHLVRTTEGQPVCSIEGLEMSLDLTDDGISRELFLYRTREQTTVECFQRELRALRAEVEGPIHVLEIGANIGYFALIEARALGDRAEIHAFEPDARNLPLLCENIARNGYAERIHVNPAAIGPVSGRALLQRSSHSNRNRLASDGGVAYAEALSLTGETRPVDVWSVDDYLADNGIPSESVNVVRMDVEGYETEIVRGMESVLAASGPLVLFVEIHPHLLSDAEYHRFVATLDAAGFEVVDVISERITARPFDGSLDVERLLDLRDVKQSGYKLVAKRSA</sequence>
<dbReference type="EC" id="2.1.1.-" evidence="2"/>
<dbReference type="PANTHER" id="PTHR34203:SF15">
    <property type="entry name" value="SLL1173 PROTEIN"/>
    <property type="match status" value="1"/>
</dbReference>
<dbReference type="InterPro" id="IPR052514">
    <property type="entry name" value="SAM-dependent_MTase"/>
</dbReference>
<keyword evidence="2" id="KW-0489">Methyltransferase</keyword>
<keyword evidence="3" id="KW-1185">Reference proteome</keyword>
<evidence type="ECO:0000313" key="3">
    <source>
        <dbReference type="Proteomes" id="UP000075321"/>
    </source>
</evidence>
<dbReference type="PANTHER" id="PTHR34203">
    <property type="entry name" value="METHYLTRANSFERASE, FKBM FAMILY PROTEIN"/>
    <property type="match status" value="1"/>
</dbReference>
<keyword evidence="2" id="KW-0808">Transferase</keyword>
<comment type="caution">
    <text evidence="2">The sequence shown here is derived from an EMBL/GenBank/DDBJ whole genome shotgun (WGS) entry which is preliminary data.</text>
</comment>
<proteinExistence type="predicted"/>
<dbReference type="AlphaFoldDB" id="A0A151AD45"/>
<feature type="domain" description="Methyltransferase FkbM" evidence="1">
    <location>
        <begin position="124"/>
        <end position="296"/>
    </location>
</feature>
<reference evidence="2 3" key="1">
    <citation type="submission" date="2016-02" db="EMBL/GenBank/DDBJ databases">
        <title>Genome sequence of Halalkalicoccus paucihalophilus DSM 24557.</title>
        <authorList>
            <person name="Poehlein A."/>
            <person name="Daniel R."/>
        </authorList>
    </citation>
    <scope>NUCLEOTIDE SEQUENCE [LARGE SCALE GENOMIC DNA]</scope>
    <source>
        <strain evidence="2 3">DSM 24557</strain>
    </source>
</reference>
<dbReference type="NCBIfam" id="TIGR01444">
    <property type="entry name" value="fkbM_fam"/>
    <property type="match status" value="1"/>
</dbReference>
<dbReference type="OrthoDB" id="275421at2157"/>
<organism evidence="2 3">
    <name type="scientific">Halalkalicoccus paucihalophilus</name>
    <dbReference type="NCBI Taxonomy" id="1008153"/>
    <lineage>
        <taxon>Archaea</taxon>
        <taxon>Methanobacteriati</taxon>
        <taxon>Methanobacteriota</taxon>
        <taxon>Stenosarchaea group</taxon>
        <taxon>Halobacteria</taxon>
        <taxon>Halobacteriales</taxon>
        <taxon>Halococcaceae</taxon>
        <taxon>Halalkalicoccus</taxon>
    </lineage>
</organism>
<dbReference type="Gene3D" id="3.40.50.150">
    <property type="entry name" value="Vaccinia Virus protein VP39"/>
    <property type="match status" value="1"/>
</dbReference>
<evidence type="ECO:0000259" key="1">
    <source>
        <dbReference type="Pfam" id="PF05050"/>
    </source>
</evidence>
<dbReference type="GO" id="GO:0008168">
    <property type="term" value="F:methyltransferase activity"/>
    <property type="evidence" value="ECO:0007669"/>
    <property type="project" value="UniProtKB-KW"/>
</dbReference>
<dbReference type="GO" id="GO:0032259">
    <property type="term" value="P:methylation"/>
    <property type="evidence" value="ECO:0007669"/>
    <property type="project" value="UniProtKB-KW"/>
</dbReference>
<dbReference type="InterPro" id="IPR029063">
    <property type="entry name" value="SAM-dependent_MTases_sf"/>
</dbReference>
<dbReference type="PATRIC" id="fig|1008153.3.peg.2302"/>
<accession>A0A151AD45</accession>
<name>A0A151AD45_9EURY</name>
<dbReference type="Proteomes" id="UP000075321">
    <property type="component" value="Unassembled WGS sequence"/>
</dbReference>
<evidence type="ECO:0000313" key="2">
    <source>
        <dbReference type="EMBL" id="KYH25586.1"/>
    </source>
</evidence>
<dbReference type="EMBL" id="LTAZ01000005">
    <property type="protein sequence ID" value="KYH25586.1"/>
    <property type="molecule type" value="Genomic_DNA"/>
</dbReference>